<dbReference type="OMA" id="TFIYGYC"/>
<dbReference type="GO" id="GO:0051603">
    <property type="term" value="P:proteolysis involved in protein catabolic process"/>
    <property type="evidence" value="ECO:0007669"/>
    <property type="project" value="InterPro"/>
</dbReference>
<accession>R0MGX5</accession>
<dbReference type="GO" id="GO:0005737">
    <property type="term" value="C:cytoplasm"/>
    <property type="evidence" value="ECO:0007669"/>
    <property type="project" value="UniProtKB-SubCell"/>
</dbReference>
<name>R0MGX5_NOSB1</name>
<dbReference type="InterPro" id="IPR029055">
    <property type="entry name" value="Ntn_hydrolases_N"/>
</dbReference>
<dbReference type="Gene3D" id="3.60.20.10">
    <property type="entry name" value="Glutamine Phosphoribosylpyrophosphate, subunit 1, domain 1"/>
    <property type="match status" value="1"/>
</dbReference>
<feature type="active site" description="Nucleophile" evidence="7">
    <location>
        <position position="23"/>
    </location>
</feature>
<keyword evidence="3" id="KW-0645">Protease</keyword>
<evidence type="ECO:0000256" key="8">
    <source>
        <dbReference type="RuleBase" id="RU004203"/>
    </source>
</evidence>
<dbReference type="VEuPathDB" id="MicrosporidiaDB:NBO_80g0028"/>
<evidence type="ECO:0000313" key="10">
    <source>
        <dbReference type="Proteomes" id="UP000016927"/>
    </source>
</evidence>
<dbReference type="GO" id="GO:0019774">
    <property type="term" value="C:proteasome core complex, beta-subunit complex"/>
    <property type="evidence" value="ECO:0007669"/>
    <property type="project" value="UniProtKB-ARBA"/>
</dbReference>
<dbReference type="Proteomes" id="UP000016927">
    <property type="component" value="Unassembled WGS sequence"/>
</dbReference>
<comment type="subunit">
    <text evidence="8">Component of the proteasome complex.</text>
</comment>
<dbReference type="InterPro" id="IPR016050">
    <property type="entry name" value="Proteasome_bsu_CS"/>
</dbReference>
<dbReference type="PROSITE" id="PS51476">
    <property type="entry name" value="PROTEASOME_BETA_2"/>
    <property type="match status" value="1"/>
</dbReference>
<keyword evidence="5" id="KW-0378">Hydrolase</keyword>
<dbReference type="HOGENOM" id="CLU_035750_5_2_1"/>
<gene>
    <name evidence="9" type="primary">PSB6</name>
    <name evidence="9" type="ORF">NBO_80g0028</name>
</gene>
<dbReference type="CDD" id="cd03762">
    <property type="entry name" value="proteasome_beta_type_6"/>
    <property type="match status" value="1"/>
</dbReference>
<keyword evidence="4" id="KW-0888">Threonine protease</keyword>
<dbReference type="OrthoDB" id="7854943at2759"/>
<protein>
    <recommendedName>
        <fullName evidence="8">Proteasome subunit beta</fullName>
    </recommendedName>
</protein>
<reference evidence="9 10" key="1">
    <citation type="journal article" date="2013" name="BMC Genomics">
        <title>Comparative genomics of parasitic silkworm microsporidia reveal an association between genome expansion and host adaptation.</title>
        <authorList>
            <person name="Pan G."/>
            <person name="Xu J."/>
            <person name="Li T."/>
            <person name="Xia Q."/>
            <person name="Liu S.L."/>
            <person name="Zhang G."/>
            <person name="Li S."/>
            <person name="Li C."/>
            <person name="Liu H."/>
            <person name="Yang L."/>
            <person name="Liu T."/>
            <person name="Zhang X."/>
            <person name="Wu Z."/>
            <person name="Fan W."/>
            <person name="Dang X."/>
            <person name="Xiang H."/>
            <person name="Tao M."/>
            <person name="Li Y."/>
            <person name="Hu J."/>
            <person name="Li Z."/>
            <person name="Lin L."/>
            <person name="Luo J."/>
            <person name="Geng L."/>
            <person name="Wang L."/>
            <person name="Long M."/>
            <person name="Wan Y."/>
            <person name="He N."/>
            <person name="Zhang Z."/>
            <person name="Lu C."/>
            <person name="Keeling P.J."/>
            <person name="Wang J."/>
            <person name="Xiang Z."/>
            <person name="Zhou Z."/>
        </authorList>
    </citation>
    <scope>NUCLEOTIDE SEQUENCE [LARGE SCALE GENOMIC DNA]</scope>
    <source>
        <strain evidence="10">CQ1 / CVCC 102059</strain>
    </source>
</reference>
<dbReference type="PROSITE" id="PS00854">
    <property type="entry name" value="PROTEASOME_BETA_1"/>
    <property type="match status" value="1"/>
</dbReference>
<dbReference type="EMBL" id="KB908988">
    <property type="protein sequence ID" value="EOB13365.1"/>
    <property type="molecule type" value="Genomic_DNA"/>
</dbReference>
<keyword evidence="6 8" id="KW-0647">Proteasome</keyword>
<evidence type="ECO:0000256" key="3">
    <source>
        <dbReference type="ARBA" id="ARBA00022670"/>
    </source>
</evidence>
<dbReference type="AlphaFoldDB" id="R0MGX5"/>
<dbReference type="STRING" id="578461.R0MGX5"/>
<dbReference type="InterPro" id="IPR000243">
    <property type="entry name" value="Pept_T1A_subB"/>
</dbReference>
<evidence type="ECO:0000256" key="7">
    <source>
        <dbReference type="PIRSR" id="PIRSR600243-1"/>
    </source>
</evidence>
<dbReference type="InterPro" id="IPR001353">
    <property type="entry name" value="Proteasome_sua/b"/>
</dbReference>
<keyword evidence="8" id="KW-0539">Nucleus</keyword>
<evidence type="ECO:0000256" key="6">
    <source>
        <dbReference type="ARBA" id="ARBA00022942"/>
    </source>
</evidence>
<evidence type="ECO:0000256" key="2">
    <source>
        <dbReference type="ARBA" id="ARBA00022490"/>
    </source>
</evidence>
<dbReference type="PRINTS" id="PR00141">
    <property type="entry name" value="PROTEASOME"/>
</dbReference>
<comment type="catalytic activity">
    <reaction evidence="1">
        <text>Cleavage of peptide bonds with very broad specificity.</text>
        <dbReference type="EC" id="3.4.25.1"/>
    </reaction>
</comment>
<dbReference type="PANTHER" id="PTHR32194:SF0">
    <property type="entry name" value="ATP-DEPENDENT PROTEASE SUBUNIT HSLV"/>
    <property type="match status" value="1"/>
</dbReference>
<comment type="function">
    <text evidence="8">Component of the proteasome, a multicatalytic proteinase complex which is characterized by its ability to cleave peptides with Arg, Phe, Tyr, Leu, and Glu adjacent to the leaving group at neutral or slightly basic pH. The proteasome has an ATP-dependent proteolytic activity.</text>
</comment>
<proteinExistence type="inferred from homology"/>
<keyword evidence="10" id="KW-1185">Reference proteome</keyword>
<evidence type="ECO:0000256" key="1">
    <source>
        <dbReference type="ARBA" id="ARBA00001198"/>
    </source>
</evidence>
<organism evidence="9 10">
    <name type="scientific">Nosema bombycis (strain CQ1 / CVCC 102059)</name>
    <name type="common">Microsporidian parasite</name>
    <name type="synonym">Pebrine of silkworm</name>
    <dbReference type="NCBI Taxonomy" id="578461"/>
    <lineage>
        <taxon>Eukaryota</taxon>
        <taxon>Fungi</taxon>
        <taxon>Fungi incertae sedis</taxon>
        <taxon>Microsporidia</taxon>
        <taxon>Nosematidae</taxon>
        <taxon>Nosema</taxon>
    </lineage>
</organism>
<evidence type="ECO:0000256" key="5">
    <source>
        <dbReference type="ARBA" id="ARBA00022801"/>
    </source>
</evidence>
<dbReference type="GO" id="GO:0005634">
    <property type="term" value="C:nucleus"/>
    <property type="evidence" value="ECO:0007669"/>
    <property type="project" value="UniProtKB-SubCell"/>
</dbReference>
<dbReference type="InterPro" id="IPR023333">
    <property type="entry name" value="Proteasome_suB-type"/>
</dbReference>
<dbReference type="PANTHER" id="PTHR32194">
    <property type="entry name" value="METALLOPROTEASE TLDD"/>
    <property type="match status" value="1"/>
</dbReference>
<comment type="subcellular location">
    <subcellularLocation>
        <location evidence="8">Cytoplasm</location>
    </subcellularLocation>
    <subcellularLocation>
        <location evidence="8">Nucleus</location>
    </subcellularLocation>
</comment>
<evidence type="ECO:0000256" key="4">
    <source>
        <dbReference type="ARBA" id="ARBA00022698"/>
    </source>
</evidence>
<comment type="similarity">
    <text evidence="8">Belongs to the peptidase T1B family.</text>
</comment>
<dbReference type="SUPFAM" id="SSF56235">
    <property type="entry name" value="N-terminal nucleophile aminohydrolases (Ntn hydrolases)"/>
    <property type="match status" value="1"/>
</dbReference>
<evidence type="ECO:0000313" key="9">
    <source>
        <dbReference type="EMBL" id="EOB13365.1"/>
    </source>
</evidence>
<sequence length="216" mass="23856">MELVEEVRSLKIKENTLEEMTGTTIMAVKYKDGILIGADCRTSMGSYIPSRITDKLTPLSENIFCCRSGSSADTQAIANYTKSELKYVSYLKKSLPSVKNAAMIAKNIIYRYPSLLAGLIIAGYDTEPRIYNISLGGTMVEAEWTIGGSGSGFIYGFCDTHFKPEMSLEEAIQFVKQSITLAIKRDNSSGGCIRMASITKEGVRRFFYSGENILNN</sequence>
<keyword evidence="2 8" id="KW-0963">Cytoplasm</keyword>
<dbReference type="Pfam" id="PF00227">
    <property type="entry name" value="Proteasome"/>
    <property type="match status" value="1"/>
</dbReference>
<dbReference type="GO" id="GO:0004298">
    <property type="term" value="F:threonine-type endopeptidase activity"/>
    <property type="evidence" value="ECO:0007669"/>
    <property type="project" value="UniProtKB-KW"/>
</dbReference>